<sequence>MVDENEKKIIVTQAEISALKKLIMYVKFSCDDVESIEYAGSYAINSFFDKLIAIDYLGEFERKFYDIQNPDNEIAVMNKINKYQHDSLNKMSDETMREVFKQCLHPFKPR</sequence>
<reference evidence="2" key="2">
    <citation type="submission" date="2013-11" db="EMBL/GenBank/DDBJ databases">
        <title>Genome sequences of clinical and environmental isolates of Serratia marcescens.</title>
        <authorList>
            <person name="Iguchi A."/>
            <person name="Komatsu H."/>
            <person name="Nagaya Y."/>
            <person name="Ogura Y."/>
            <person name="Katsura K."/>
            <person name="Kurokawa K."/>
            <person name="Ooka T."/>
            <person name="Hattori M."/>
            <person name="Gotoh N."/>
            <person name="Thomson N."/>
            <person name="Hayashi T."/>
        </authorList>
    </citation>
    <scope>NUCLEOTIDE SEQUENCE [LARGE SCALE GENOMIC DNA]</scope>
    <source>
        <strain evidence="2">Db11</strain>
    </source>
</reference>
<dbReference type="EMBL" id="HG326223">
    <property type="protein sequence ID" value="CDG12192.1"/>
    <property type="molecule type" value="Genomic_DNA"/>
</dbReference>
<reference evidence="1 2" key="1">
    <citation type="submission" date="2013-06" db="EMBL/GenBank/DDBJ databases">
        <authorList>
            <person name="Aslett M."/>
        </authorList>
    </citation>
    <scope>NUCLEOTIDE SEQUENCE [LARGE SCALE GENOMIC DNA]</scope>
    <source>
        <strain evidence="1 2">Db11</strain>
    </source>
</reference>
<accession>A0ABC9IHH5</accession>
<organism evidence="1 2">
    <name type="scientific">Serratia marcescens subsp. marcescens Db11</name>
    <dbReference type="NCBI Taxonomy" id="273526"/>
    <lineage>
        <taxon>Bacteria</taxon>
        <taxon>Pseudomonadati</taxon>
        <taxon>Pseudomonadota</taxon>
        <taxon>Gammaproteobacteria</taxon>
        <taxon>Enterobacterales</taxon>
        <taxon>Yersiniaceae</taxon>
        <taxon>Serratia</taxon>
    </lineage>
</organism>
<reference evidence="1 2" key="3">
    <citation type="journal article" date="2014" name="Genome Biol. Evol.">
        <title>Genome evolution and plasticity of Serratia marcescens, an important multidrug-resistant nosocomial pathogen.</title>
        <authorList>
            <person name="Iguchi A."/>
            <person name="Nagaya Y."/>
            <person name="Pradel E."/>
            <person name="Ooka T."/>
            <person name="Ogura Y."/>
            <person name="Katsura K."/>
            <person name="Kurokawa K."/>
            <person name="Oshima K."/>
            <person name="Hattori M."/>
            <person name="Parkhill J."/>
            <person name="Sebaihia M."/>
            <person name="Coulthurst S.J."/>
            <person name="Gotoh N."/>
            <person name="Thomson N.R."/>
            <person name="Ewbank J.J."/>
            <person name="Hayashi T."/>
        </authorList>
    </citation>
    <scope>NUCLEOTIDE SEQUENCE [LARGE SCALE GENOMIC DNA]</scope>
    <source>
        <strain evidence="1 2">Db11</strain>
    </source>
</reference>
<proteinExistence type="predicted"/>
<evidence type="ECO:0000313" key="1">
    <source>
        <dbReference type="EMBL" id="CDG12192.1"/>
    </source>
</evidence>
<evidence type="ECO:0000313" key="2">
    <source>
        <dbReference type="Proteomes" id="UP000018979"/>
    </source>
</evidence>
<dbReference type="Proteomes" id="UP000018979">
    <property type="component" value="Chromosome I"/>
</dbReference>
<name>A0ABC9IHH5_SERMA</name>
<protein>
    <submittedName>
        <fullName evidence="1">Uncharacterized protein</fullName>
    </submittedName>
</protein>
<dbReference type="AlphaFoldDB" id="A0ABC9IHH5"/>
<gene>
    <name evidence="1" type="ORF">SMDB11_1617A</name>
</gene>
<dbReference type="KEGG" id="smac:SMDB11_1617A"/>